<proteinExistence type="predicted"/>
<dbReference type="RefSeq" id="WP_015179857.1">
    <property type="nucleotide sequence ID" value="NC_019731.1"/>
</dbReference>
<dbReference type="HOGENOM" id="CLU_2736163_0_0_3"/>
<keyword evidence="4" id="KW-1185">Reference proteome</keyword>
<dbReference type="AlphaFoldDB" id="K9VS42"/>
<accession>K9VS42</accession>
<evidence type="ECO:0000256" key="2">
    <source>
        <dbReference type="SAM" id="Phobius"/>
    </source>
</evidence>
<dbReference type="KEGG" id="oni:Osc7112_6807"/>
<keyword evidence="3" id="KW-0614">Plasmid</keyword>
<organism evidence="3 4">
    <name type="scientific">Phormidium nigroviride PCC 7112</name>
    <dbReference type="NCBI Taxonomy" id="179408"/>
    <lineage>
        <taxon>Bacteria</taxon>
        <taxon>Bacillati</taxon>
        <taxon>Cyanobacteriota</taxon>
        <taxon>Cyanophyceae</taxon>
        <taxon>Oscillatoriophycideae</taxon>
        <taxon>Oscillatoriales</taxon>
        <taxon>Oscillatoriaceae</taxon>
        <taxon>Phormidium</taxon>
    </lineage>
</organism>
<sequence>MLDDDKDFDKNVTRLMIGGALLTNALVFAVGYDTGYQSGAKRVPEPTIIHGNVTINNNNSNNFSQPSPVEK</sequence>
<feature type="region of interest" description="Disordered" evidence="1">
    <location>
        <begin position="51"/>
        <end position="71"/>
    </location>
</feature>
<geneLocation type="plasmid" evidence="3 4">
    <name>pOSC7112.03</name>
</geneLocation>
<protein>
    <submittedName>
        <fullName evidence="3">Uncharacterized protein</fullName>
    </submittedName>
</protein>
<reference evidence="3 4" key="1">
    <citation type="submission" date="2012-05" db="EMBL/GenBank/DDBJ databases">
        <title>Finished plasmid 3 of genome of Oscillatoria sp. PCC 7112.</title>
        <authorList>
            <consortium name="US DOE Joint Genome Institute"/>
            <person name="Gugger M."/>
            <person name="Coursin T."/>
            <person name="Rippka R."/>
            <person name="Tandeau De Marsac N."/>
            <person name="Huntemann M."/>
            <person name="Wei C.-L."/>
            <person name="Han J."/>
            <person name="Detter J.C."/>
            <person name="Han C."/>
            <person name="Tapia R."/>
            <person name="Davenport K."/>
            <person name="Daligault H."/>
            <person name="Erkkila T."/>
            <person name="Gu W."/>
            <person name="Munk A.C.C."/>
            <person name="Teshima H."/>
            <person name="Xu Y."/>
            <person name="Chain P."/>
            <person name="Chen A."/>
            <person name="Krypides N."/>
            <person name="Mavromatis K."/>
            <person name="Markowitz V."/>
            <person name="Szeto E."/>
            <person name="Ivanova N."/>
            <person name="Mikhailova N."/>
            <person name="Ovchinnikova G."/>
            <person name="Pagani I."/>
            <person name="Pati A."/>
            <person name="Goodwin L."/>
            <person name="Peters L."/>
            <person name="Pitluck S."/>
            <person name="Woyke T."/>
            <person name="Kerfeld C."/>
        </authorList>
    </citation>
    <scope>NUCLEOTIDE SEQUENCE [LARGE SCALE GENOMIC DNA]</scope>
    <source>
        <strain evidence="3 4">PCC 7112</strain>
        <plasmid evidence="3 4">pOSC7112.03</plasmid>
    </source>
</reference>
<keyword evidence="2" id="KW-0472">Membrane</keyword>
<name>K9VS42_9CYAN</name>
<dbReference type="EMBL" id="CP003617">
    <property type="protein sequence ID" value="AFZ10893.1"/>
    <property type="molecule type" value="Genomic_DNA"/>
</dbReference>
<keyword evidence="2" id="KW-0812">Transmembrane</keyword>
<evidence type="ECO:0000313" key="4">
    <source>
        <dbReference type="Proteomes" id="UP000010478"/>
    </source>
</evidence>
<evidence type="ECO:0000256" key="1">
    <source>
        <dbReference type="SAM" id="MobiDB-lite"/>
    </source>
</evidence>
<dbReference type="Proteomes" id="UP000010478">
    <property type="component" value="Plasmid pOSC7112.03"/>
</dbReference>
<keyword evidence="2" id="KW-1133">Transmembrane helix</keyword>
<gene>
    <name evidence="3" type="ORF">Osc7112_6807</name>
</gene>
<feature type="transmembrane region" description="Helical" evidence="2">
    <location>
        <begin position="12"/>
        <end position="32"/>
    </location>
</feature>
<evidence type="ECO:0000313" key="3">
    <source>
        <dbReference type="EMBL" id="AFZ10893.1"/>
    </source>
</evidence>